<organism evidence="1 2">
    <name type="scientific">Gossypium arboreum</name>
    <name type="common">Tree cotton</name>
    <name type="synonym">Gossypium nanking</name>
    <dbReference type="NCBI Taxonomy" id="29729"/>
    <lineage>
        <taxon>Eukaryota</taxon>
        <taxon>Viridiplantae</taxon>
        <taxon>Streptophyta</taxon>
        <taxon>Embryophyta</taxon>
        <taxon>Tracheophyta</taxon>
        <taxon>Spermatophyta</taxon>
        <taxon>Magnoliopsida</taxon>
        <taxon>eudicotyledons</taxon>
        <taxon>Gunneridae</taxon>
        <taxon>Pentapetalae</taxon>
        <taxon>rosids</taxon>
        <taxon>malvids</taxon>
        <taxon>Malvales</taxon>
        <taxon>Malvaceae</taxon>
        <taxon>Malvoideae</taxon>
        <taxon>Gossypium</taxon>
    </lineage>
</organism>
<dbReference type="AlphaFoldDB" id="A0A0B0NZC6"/>
<evidence type="ECO:0000313" key="1">
    <source>
        <dbReference type="EMBL" id="KHG19803.1"/>
    </source>
</evidence>
<reference evidence="2" key="1">
    <citation type="submission" date="2014-09" db="EMBL/GenBank/DDBJ databases">
        <authorList>
            <person name="Mudge J."/>
            <person name="Ramaraj T."/>
            <person name="Lindquist I.E."/>
            <person name="Bharti A.K."/>
            <person name="Sundararajan A."/>
            <person name="Cameron C.T."/>
            <person name="Woodward J.E."/>
            <person name="May G.D."/>
            <person name="Brubaker C."/>
            <person name="Broadhvest J."/>
            <person name="Wilkins T.A."/>
        </authorList>
    </citation>
    <scope>NUCLEOTIDE SEQUENCE</scope>
    <source>
        <strain evidence="2">cv. AKA8401</strain>
    </source>
</reference>
<accession>A0A0B0NZC6</accession>
<dbReference type="Proteomes" id="UP000032142">
    <property type="component" value="Unassembled WGS sequence"/>
</dbReference>
<proteinExistence type="predicted"/>
<keyword evidence="2" id="KW-1185">Reference proteome</keyword>
<gene>
    <name evidence="1" type="ORF">F383_24814</name>
</gene>
<sequence>MRLLDRGWRGGRKKLLKESRSIHLRS</sequence>
<name>A0A0B0NZC6_GOSAR</name>
<evidence type="ECO:0000313" key="2">
    <source>
        <dbReference type="Proteomes" id="UP000032142"/>
    </source>
</evidence>
<protein>
    <submittedName>
        <fullName evidence="1">Uncharacterized protein</fullName>
    </submittedName>
</protein>
<dbReference type="EMBL" id="KN413999">
    <property type="protein sequence ID" value="KHG19803.1"/>
    <property type="molecule type" value="Genomic_DNA"/>
</dbReference>